<name>X0YZP2_9ZZZZ</name>
<sequence>MVHTHSSKAGILGRAAAARAGAAVIIHTIHGMSFNRTQPALMRTLYCSLERRAARHTMALITVADAMTRQAVAARIAPPDRFVTIRSGLETDRFGPQPEQRAKYRRQWGVGPDEVVVGTIARL</sequence>
<dbReference type="AlphaFoldDB" id="X0YZP2"/>
<dbReference type="Gene3D" id="3.40.50.2000">
    <property type="entry name" value="Glycogen Phosphorylase B"/>
    <property type="match status" value="1"/>
</dbReference>
<reference evidence="2" key="1">
    <citation type="journal article" date="2014" name="Front. Microbiol.">
        <title>High frequency of phylogenetically diverse reductive dehalogenase-homologous genes in deep subseafloor sedimentary metagenomes.</title>
        <authorList>
            <person name="Kawai M."/>
            <person name="Futagami T."/>
            <person name="Toyoda A."/>
            <person name="Takaki Y."/>
            <person name="Nishi S."/>
            <person name="Hori S."/>
            <person name="Arai W."/>
            <person name="Tsubouchi T."/>
            <person name="Morono Y."/>
            <person name="Uchiyama I."/>
            <person name="Ito T."/>
            <person name="Fujiyama A."/>
            <person name="Inagaki F."/>
            <person name="Takami H."/>
        </authorList>
    </citation>
    <scope>NUCLEOTIDE SEQUENCE</scope>
    <source>
        <strain evidence="2">Expedition CK06-06</strain>
    </source>
</reference>
<dbReference type="Pfam" id="PF13439">
    <property type="entry name" value="Glyco_transf_4"/>
    <property type="match status" value="1"/>
</dbReference>
<dbReference type="EMBL" id="BARS01052167">
    <property type="protein sequence ID" value="GAG51912.1"/>
    <property type="molecule type" value="Genomic_DNA"/>
</dbReference>
<comment type="caution">
    <text evidence="2">The sequence shown here is derived from an EMBL/GenBank/DDBJ whole genome shotgun (WGS) entry which is preliminary data.</text>
</comment>
<gene>
    <name evidence="2" type="ORF">S01H1_77603</name>
</gene>
<feature type="non-terminal residue" evidence="2">
    <location>
        <position position="123"/>
    </location>
</feature>
<evidence type="ECO:0000313" key="2">
    <source>
        <dbReference type="EMBL" id="GAG51912.1"/>
    </source>
</evidence>
<dbReference type="InterPro" id="IPR028098">
    <property type="entry name" value="Glyco_trans_4-like_N"/>
</dbReference>
<accession>X0YZP2</accession>
<protein>
    <recommendedName>
        <fullName evidence="1">Glycosyltransferase subfamily 4-like N-terminal domain-containing protein</fullName>
    </recommendedName>
</protein>
<feature type="domain" description="Glycosyltransferase subfamily 4-like N-terminal" evidence="1">
    <location>
        <begin position="2"/>
        <end position="93"/>
    </location>
</feature>
<dbReference type="SUPFAM" id="SSF53756">
    <property type="entry name" value="UDP-Glycosyltransferase/glycogen phosphorylase"/>
    <property type="match status" value="1"/>
</dbReference>
<evidence type="ECO:0000259" key="1">
    <source>
        <dbReference type="Pfam" id="PF13439"/>
    </source>
</evidence>
<proteinExistence type="predicted"/>
<organism evidence="2">
    <name type="scientific">marine sediment metagenome</name>
    <dbReference type="NCBI Taxonomy" id="412755"/>
    <lineage>
        <taxon>unclassified sequences</taxon>
        <taxon>metagenomes</taxon>
        <taxon>ecological metagenomes</taxon>
    </lineage>
</organism>